<feature type="transmembrane region" description="Helical" evidence="1">
    <location>
        <begin position="185"/>
        <end position="206"/>
    </location>
</feature>
<keyword evidence="1" id="KW-0812">Transmembrane</keyword>
<sequence length="268" mass="29505">MSGVSAVATSTTRRPSPRARSSKFDLWFTFWTIPIFYGAQGLIYVVLTRLMPPRRPDVGPDQVAEFFSDHSLGIKVGFGALMVISGFVGTANGLIAFQIRRMSVSPAFSYAFIGALAVGATPGFLIGGFAFLVAVFRPHRSPDTLMMLYDLAFLSFIGSLGCFAAAWTVLGVAILLDRNEILPKWFGYATIWQIITEFIAALVFLFEAGPFAWNGAVTFYINTAVYLFWQVCQFYVLFKVVQAFQGHRSPMSTNRGGAPAPIGMERRT</sequence>
<dbReference type="eggNOG" id="ENOG5033PSN">
    <property type="taxonomic scope" value="Bacteria"/>
</dbReference>
<feature type="transmembrane region" description="Helical" evidence="1">
    <location>
        <begin position="156"/>
        <end position="176"/>
    </location>
</feature>
<feature type="transmembrane region" description="Helical" evidence="1">
    <location>
        <begin position="109"/>
        <end position="136"/>
    </location>
</feature>
<reference evidence="2 3" key="1">
    <citation type="submission" date="2012-08" db="EMBL/GenBank/DDBJ databases">
        <title>Whole genome shotgun sequence of Gordonia rhizosphera NBRC 16068.</title>
        <authorList>
            <person name="Takarada H."/>
            <person name="Isaki S."/>
            <person name="Hosoyama A."/>
            <person name="Tsuchikane K."/>
            <person name="Katsumata H."/>
            <person name="Baba S."/>
            <person name="Ohji S."/>
            <person name="Yamazaki S."/>
            <person name="Fujita N."/>
        </authorList>
    </citation>
    <scope>NUCLEOTIDE SEQUENCE [LARGE SCALE GENOMIC DNA]</scope>
    <source>
        <strain evidence="2 3">NBRC 16068</strain>
    </source>
</reference>
<evidence type="ECO:0000313" key="3">
    <source>
        <dbReference type="Proteomes" id="UP000008363"/>
    </source>
</evidence>
<gene>
    <name evidence="2" type="ORF">GORHZ_069_01000</name>
</gene>
<comment type="caution">
    <text evidence="2">The sequence shown here is derived from an EMBL/GenBank/DDBJ whole genome shotgun (WGS) entry which is preliminary data.</text>
</comment>
<keyword evidence="3" id="KW-1185">Reference proteome</keyword>
<feature type="transmembrane region" description="Helical" evidence="1">
    <location>
        <begin position="218"/>
        <end position="238"/>
    </location>
</feature>
<dbReference type="EMBL" id="BAHC01000069">
    <property type="protein sequence ID" value="GAB89721.1"/>
    <property type="molecule type" value="Genomic_DNA"/>
</dbReference>
<keyword evidence="1" id="KW-1133">Transmembrane helix</keyword>
<dbReference type="AlphaFoldDB" id="K6W7M5"/>
<protein>
    <submittedName>
        <fullName evidence="2">Uncharacterized protein</fullName>
    </submittedName>
</protein>
<evidence type="ECO:0000256" key="1">
    <source>
        <dbReference type="SAM" id="Phobius"/>
    </source>
</evidence>
<feature type="transmembrane region" description="Helical" evidence="1">
    <location>
        <begin position="76"/>
        <end position="97"/>
    </location>
</feature>
<proteinExistence type="predicted"/>
<dbReference type="STRING" id="1108045.GORHZ_069_01000"/>
<dbReference type="Proteomes" id="UP000008363">
    <property type="component" value="Unassembled WGS sequence"/>
</dbReference>
<feature type="transmembrane region" description="Helical" evidence="1">
    <location>
        <begin position="24"/>
        <end position="47"/>
    </location>
</feature>
<keyword evidence="1" id="KW-0472">Membrane</keyword>
<name>K6W7M5_9ACTN</name>
<evidence type="ECO:0000313" key="2">
    <source>
        <dbReference type="EMBL" id="GAB89721.1"/>
    </source>
</evidence>
<accession>K6W7M5</accession>
<organism evidence="2 3">
    <name type="scientific">Gordonia rhizosphera NBRC 16068</name>
    <dbReference type="NCBI Taxonomy" id="1108045"/>
    <lineage>
        <taxon>Bacteria</taxon>
        <taxon>Bacillati</taxon>
        <taxon>Actinomycetota</taxon>
        <taxon>Actinomycetes</taxon>
        <taxon>Mycobacteriales</taxon>
        <taxon>Gordoniaceae</taxon>
        <taxon>Gordonia</taxon>
    </lineage>
</organism>